<dbReference type="RefSeq" id="WP_141633221.1">
    <property type="nucleotide sequence ID" value="NZ_VIGB01000003.1"/>
</dbReference>
<dbReference type="InterPro" id="IPR006764">
    <property type="entry name" value="SAM_dep_MeTrfase_SAV2177_type"/>
</dbReference>
<evidence type="ECO:0000313" key="1">
    <source>
        <dbReference type="EMBL" id="TQF02529.1"/>
    </source>
</evidence>
<dbReference type="Proteomes" id="UP000319103">
    <property type="component" value="Unassembled WGS sequence"/>
</dbReference>
<proteinExistence type="predicted"/>
<sequence length="276" mass="30035">MRRGLDESAADSVEPVDLRVGIPHSARMYDYWLGGKTNFPPDRALGEAFEEAIPSIKVMARENRRFLGRAVRHLAGEAGIRQFLDIGTGIPTEGNTHEVAQAVAADSRVVYVDNDPIVLAHARALMDSTGSGRTAYIHADLLESEAILTDPVLTRTLDLSRPVGLTLVAVLMLVADEDDPWGRARILMDALAPGSYVAITHPGRDFDPIAMAAVVEAAGKGQMTLVPRTRDEVARFFGDWELLEPGVVPVMAWRPDGEPPADPTAAYYWSGVARKR</sequence>
<dbReference type="SUPFAM" id="SSF53335">
    <property type="entry name" value="S-adenosyl-L-methionine-dependent methyltransferases"/>
    <property type="match status" value="1"/>
</dbReference>
<dbReference type="AlphaFoldDB" id="A0A540W0H8"/>
<keyword evidence="1" id="KW-0489">Methyltransferase</keyword>
<comment type="caution">
    <text evidence="1">The sequence shown here is derived from an EMBL/GenBank/DDBJ whole genome shotgun (WGS) entry which is preliminary data.</text>
</comment>
<dbReference type="GO" id="GO:0032259">
    <property type="term" value="P:methylation"/>
    <property type="evidence" value="ECO:0007669"/>
    <property type="project" value="UniProtKB-KW"/>
</dbReference>
<organism evidence="1 2">
    <name type="scientific">Kitasatospora acidiphila</name>
    <dbReference type="NCBI Taxonomy" id="2567942"/>
    <lineage>
        <taxon>Bacteria</taxon>
        <taxon>Bacillati</taxon>
        <taxon>Actinomycetota</taxon>
        <taxon>Actinomycetes</taxon>
        <taxon>Kitasatosporales</taxon>
        <taxon>Streptomycetaceae</taxon>
        <taxon>Kitasatospora</taxon>
    </lineage>
</organism>
<evidence type="ECO:0000313" key="2">
    <source>
        <dbReference type="Proteomes" id="UP000319103"/>
    </source>
</evidence>
<dbReference type="GO" id="GO:0008168">
    <property type="term" value="F:methyltransferase activity"/>
    <property type="evidence" value="ECO:0007669"/>
    <property type="project" value="UniProtKB-KW"/>
</dbReference>
<reference evidence="1 2" key="1">
    <citation type="submission" date="2019-06" db="EMBL/GenBank/DDBJ databases">
        <title>Description of Kitasatospora acidophila sp. nov. isolated from pine grove soil, and reclassification of Streptomyces novaecaesareae to Kitasatospora novaeceasareae comb. nov.</title>
        <authorList>
            <person name="Kim M.J."/>
        </authorList>
    </citation>
    <scope>NUCLEOTIDE SEQUENCE [LARGE SCALE GENOMIC DNA]</scope>
    <source>
        <strain evidence="1 2">MMS16-CNU292</strain>
    </source>
</reference>
<dbReference type="EMBL" id="VIGB01000003">
    <property type="protein sequence ID" value="TQF02529.1"/>
    <property type="molecule type" value="Genomic_DNA"/>
</dbReference>
<dbReference type="OrthoDB" id="4134439at2"/>
<dbReference type="InterPro" id="IPR029063">
    <property type="entry name" value="SAM-dependent_MTases_sf"/>
</dbReference>
<keyword evidence="1" id="KW-0808">Transferase</keyword>
<name>A0A540W0H8_9ACTN</name>
<protein>
    <submittedName>
        <fullName evidence="1">SAM-dependent methyltransferase</fullName>
    </submittedName>
</protein>
<dbReference type="Gene3D" id="3.40.50.150">
    <property type="entry name" value="Vaccinia Virus protein VP39"/>
    <property type="match status" value="1"/>
</dbReference>
<keyword evidence="2" id="KW-1185">Reference proteome</keyword>
<dbReference type="Pfam" id="PF04672">
    <property type="entry name" value="Methyltransf_19"/>
    <property type="match status" value="1"/>
</dbReference>
<dbReference type="PIRSF" id="PIRSF017393">
    <property type="entry name" value="MTase_SAV2177"/>
    <property type="match status" value="1"/>
</dbReference>
<accession>A0A540W0H8</accession>
<gene>
    <name evidence="1" type="ORF">E6W39_09885</name>
</gene>